<evidence type="ECO:0000313" key="2">
    <source>
        <dbReference type="EMBL" id="DAE15466.1"/>
    </source>
</evidence>
<sequence length="66" mass="6914">MKGGADRARTTPEKERPPPQRQARLGDAPRRRAKGASPPMATVRPSATWLGGTLASPSGSHVGTQP</sequence>
<name>A0A8S5Q962_9CAUD</name>
<feature type="region of interest" description="Disordered" evidence="1">
    <location>
        <begin position="1"/>
        <end position="66"/>
    </location>
</feature>
<accession>A0A8S5Q962</accession>
<reference evidence="2" key="1">
    <citation type="journal article" date="2021" name="Proc. Natl. Acad. Sci. U.S.A.">
        <title>A Catalog of Tens of Thousands of Viruses from Human Metagenomes Reveals Hidden Associations with Chronic Diseases.</title>
        <authorList>
            <person name="Tisza M.J."/>
            <person name="Buck C.B."/>
        </authorList>
    </citation>
    <scope>NUCLEOTIDE SEQUENCE</scope>
    <source>
        <strain evidence="2">CtjOC2</strain>
    </source>
</reference>
<protein>
    <submittedName>
        <fullName evidence="2">Uncharacterized protein</fullName>
    </submittedName>
</protein>
<dbReference type="EMBL" id="BK015605">
    <property type="protein sequence ID" value="DAE15466.1"/>
    <property type="molecule type" value="Genomic_DNA"/>
</dbReference>
<evidence type="ECO:0000256" key="1">
    <source>
        <dbReference type="SAM" id="MobiDB-lite"/>
    </source>
</evidence>
<organism evidence="2">
    <name type="scientific">Siphoviridae sp. ctjOC2</name>
    <dbReference type="NCBI Taxonomy" id="2825632"/>
    <lineage>
        <taxon>Viruses</taxon>
        <taxon>Duplodnaviria</taxon>
        <taxon>Heunggongvirae</taxon>
        <taxon>Uroviricota</taxon>
        <taxon>Caudoviricetes</taxon>
    </lineage>
</organism>
<feature type="compositionally biased region" description="Polar residues" evidence="1">
    <location>
        <begin position="55"/>
        <end position="66"/>
    </location>
</feature>
<feature type="compositionally biased region" description="Basic and acidic residues" evidence="1">
    <location>
        <begin position="1"/>
        <end position="18"/>
    </location>
</feature>
<proteinExistence type="predicted"/>